<dbReference type="Proteomes" id="UP000225706">
    <property type="component" value="Unassembled WGS sequence"/>
</dbReference>
<feature type="repeat" description="ARM" evidence="1">
    <location>
        <begin position="190"/>
        <end position="232"/>
    </location>
</feature>
<reference evidence="3" key="1">
    <citation type="journal article" date="2017" name="bioRxiv">
        <title>Comparative analysis of the genomes of Stylophora pistillata and Acropora digitifera provides evidence for extensive differences between species of corals.</title>
        <authorList>
            <person name="Voolstra C.R."/>
            <person name="Li Y."/>
            <person name="Liew Y.J."/>
            <person name="Baumgarten S."/>
            <person name="Zoccola D."/>
            <person name="Flot J.-F."/>
            <person name="Tambutte S."/>
            <person name="Allemand D."/>
            <person name="Aranda M."/>
        </authorList>
    </citation>
    <scope>NUCLEOTIDE SEQUENCE [LARGE SCALE GENOMIC DNA]</scope>
</reference>
<sequence length="812" mass="88836">MDEFDENGWAHVHHAAYNGYYKSVSRFIKSREDQLELETQDGQQLTPFLLACVNGHVDTIQLLAEELGANLKAKDRKLFGAVELAALKGHIGVLEYLLKLDSPDLEVWKNLIRGLSVGDLETSCARALVELTNEGNSELLESFLNAGGVQALLGLLKNSLSSVDSNVFALSVLLNLVKDERGKEQLSKNKAVPPIILQLTDTPRDVYLPATRLLEALAYSDENKEATVSSGGIDPLVRLLQHTKDEEVVESALSTLRVLSISNSEVQATVGSNNEIWNSVVSLLTAVKNKHVLAAVAKTVGAMVKGNTANQNAFVAKNGVQPLMELMRLRSRECQFASVEGIHALAEGNEGNQRVVTEHGCVMMLMRLLKRSRAADLRTLTAGALWAIAGEKNAQRRSIAAEIGINLLIEFLSENLSENLHFIGSEALGVLAEGVRNKRDEIAQANGVMPLVRLLGKSMTPAYIILSVLQTLRALCLCLSFRPHIQNQDAVTREGGLKLLIRYMVQARQDIIKAEASYTLGCVCLRNSTNMKATLDHKDFSFVHILRQLYNDDEEVHLLAGAALSVFAYNNVANQRNIAMSGGVRYHTFVPFLEQKNERLATYTAFQVVVLSRIIPDEDQSLTSATGIKMLVSLLDSATEDIQCAAANFIGGLAHSRAGIPGAIISIGTIPILGKLLTSQYETVQAAAAVALGYLSYDSIGERQLLSLCRHDPFLYEVIQFHAGKVKLSRQFIERWQHCKRIGLPPIMKKPDPFLSVGQKMVTAHFALDAEQTFTVTSTNESPGIASDGLPERKLSATTSMRTGTILRLPIS</sequence>
<dbReference type="AlphaFoldDB" id="A0A2B4S8L4"/>
<comment type="caution">
    <text evidence="2">The sequence shown here is derived from an EMBL/GenBank/DDBJ whole genome shotgun (WGS) entry which is preliminary data.</text>
</comment>
<dbReference type="PANTHER" id="PTHR46464">
    <property type="entry name" value="ANK_REP_REGION DOMAIN-CONTAINING PROTEIN"/>
    <property type="match status" value="1"/>
</dbReference>
<dbReference type="Gene3D" id="1.25.40.20">
    <property type="entry name" value="Ankyrin repeat-containing domain"/>
    <property type="match status" value="1"/>
</dbReference>
<proteinExistence type="predicted"/>
<dbReference type="SUPFAM" id="SSF48403">
    <property type="entry name" value="Ankyrin repeat"/>
    <property type="match status" value="1"/>
</dbReference>
<dbReference type="InterPro" id="IPR016024">
    <property type="entry name" value="ARM-type_fold"/>
</dbReference>
<name>A0A2B4S8L4_STYPI</name>
<dbReference type="SMART" id="SM00248">
    <property type="entry name" value="ANK"/>
    <property type="match status" value="3"/>
</dbReference>
<dbReference type="SUPFAM" id="SSF48371">
    <property type="entry name" value="ARM repeat"/>
    <property type="match status" value="2"/>
</dbReference>
<dbReference type="STRING" id="50429.A0A2B4S8L4"/>
<evidence type="ECO:0000313" key="3">
    <source>
        <dbReference type="Proteomes" id="UP000225706"/>
    </source>
</evidence>
<feature type="repeat" description="ARM" evidence="1">
    <location>
        <begin position="147"/>
        <end position="191"/>
    </location>
</feature>
<dbReference type="InterPro" id="IPR011989">
    <property type="entry name" value="ARM-like"/>
</dbReference>
<dbReference type="InterPro" id="IPR043379">
    <property type="entry name" value="ANKAR"/>
</dbReference>
<dbReference type="PROSITE" id="PS50176">
    <property type="entry name" value="ARM_REPEAT"/>
    <property type="match status" value="3"/>
</dbReference>
<dbReference type="EMBL" id="LSMT01000153">
    <property type="protein sequence ID" value="PFX25353.1"/>
    <property type="molecule type" value="Genomic_DNA"/>
</dbReference>
<feature type="repeat" description="ARM" evidence="1">
    <location>
        <begin position="231"/>
        <end position="274"/>
    </location>
</feature>
<dbReference type="SMART" id="SM00185">
    <property type="entry name" value="ARM"/>
    <property type="match status" value="9"/>
</dbReference>
<gene>
    <name evidence="2" type="primary">Ankar</name>
    <name evidence="2" type="ORF">AWC38_SpisGene10040</name>
</gene>
<dbReference type="Pfam" id="PF00514">
    <property type="entry name" value="Arm"/>
    <property type="match status" value="2"/>
</dbReference>
<keyword evidence="3" id="KW-1185">Reference proteome</keyword>
<dbReference type="InterPro" id="IPR036770">
    <property type="entry name" value="Ankyrin_rpt-contain_sf"/>
</dbReference>
<dbReference type="OrthoDB" id="1683831at2759"/>
<dbReference type="InterPro" id="IPR002110">
    <property type="entry name" value="Ankyrin_rpt"/>
</dbReference>
<dbReference type="Pfam" id="PF12796">
    <property type="entry name" value="Ank_2"/>
    <property type="match status" value="1"/>
</dbReference>
<evidence type="ECO:0000313" key="2">
    <source>
        <dbReference type="EMBL" id="PFX25353.1"/>
    </source>
</evidence>
<protein>
    <submittedName>
        <fullName evidence="2">Ankyrin and armadillo repeat-containing protein</fullName>
    </submittedName>
</protein>
<organism evidence="2 3">
    <name type="scientific">Stylophora pistillata</name>
    <name type="common">Smooth cauliflower coral</name>
    <dbReference type="NCBI Taxonomy" id="50429"/>
    <lineage>
        <taxon>Eukaryota</taxon>
        <taxon>Metazoa</taxon>
        <taxon>Cnidaria</taxon>
        <taxon>Anthozoa</taxon>
        <taxon>Hexacorallia</taxon>
        <taxon>Scleractinia</taxon>
        <taxon>Astrocoeniina</taxon>
        <taxon>Pocilloporidae</taxon>
        <taxon>Stylophora</taxon>
    </lineage>
</organism>
<evidence type="ECO:0000256" key="1">
    <source>
        <dbReference type="PROSITE-ProRule" id="PRU00259"/>
    </source>
</evidence>
<dbReference type="InterPro" id="IPR000225">
    <property type="entry name" value="Armadillo"/>
</dbReference>
<dbReference type="PANTHER" id="PTHR46464:SF2">
    <property type="entry name" value="ANKYRIN AND ARMADILLO REPEAT-CONTAINING PROTEIN"/>
    <property type="match status" value="1"/>
</dbReference>
<dbReference type="Gene3D" id="1.25.10.10">
    <property type="entry name" value="Leucine-rich Repeat Variant"/>
    <property type="match status" value="3"/>
</dbReference>
<accession>A0A2B4S8L4</accession>